<evidence type="ECO:0000313" key="9">
    <source>
        <dbReference type="Proteomes" id="UP001075354"/>
    </source>
</evidence>
<dbReference type="EMBL" id="JAPTSV010000009">
    <property type="protein sequence ID" value="KAJ1524631.1"/>
    <property type="molecule type" value="Genomic_DNA"/>
</dbReference>
<reference evidence="8" key="1">
    <citation type="submission" date="2022-12" db="EMBL/GenBank/DDBJ databases">
        <title>Chromosome-level genome assembly of the bean flower thrips Megalurothrips usitatus.</title>
        <authorList>
            <person name="Ma L."/>
            <person name="Liu Q."/>
            <person name="Li H."/>
            <person name="Cai W."/>
        </authorList>
    </citation>
    <scope>NUCLEOTIDE SEQUENCE</scope>
    <source>
        <strain evidence="8">Cailab_2022a</strain>
    </source>
</reference>
<dbReference type="Proteomes" id="UP001075354">
    <property type="component" value="Chromosome 9"/>
</dbReference>
<evidence type="ECO:0000256" key="5">
    <source>
        <dbReference type="SAM" id="SignalP"/>
    </source>
</evidence>
<feature type="domain" description="Peptidase S1" evidence="6">
    <location>
        <begin position="137"/>
        <end position="334"/>
    </location>
</feature>
<dbReference type="SMART" id="SM00020">
    <property type="entry name" value="Tryp_SPc"/>
    <property type="match status" value="1"/>
</dbReference>
<dbReference type="PANTHER" id="PTHR24260">
    <property type="match status" value="1"/>
</dbReference>
<dbReference type="PROSITE" id="PS50240">
    <property type="entry name" value="TRYPSIN_DOM"/>
    <property type="match status" value="1"/>
</dbReference>
<evidence type="ECO:0000256" key="1">
    <source>
        <dbReference type="ARBA" id="ARBA00022729"/>
    </source>
</evidence>
<dbReference type="SUPFAM" id="SSF50494">
    <property type="entry name" value="Trypsin-like serine proteases"/>
    <property type="match status" value="1"/>
</dbReference>
<keyword evidence="2" id="KW-1015">Disulfide bond</keyword>
<comment type="caution">
    <text evidence="8">The sequence shown here is derived from an EMBL/GenBank/DDBJ whole genome shotgun (WGS) entry which is preliminary data.</text>
</comment>
<dbReference type="FunFam" id="2.40.10.10:FF:000028">
    <property type="entry name" value="Serine protease easter"/>
    <property type="match status" value="1"/>
</dbReference>
<dbReference type="InterPro" id="IPR043504">
    <property type="entry name" value="Peptidase_S1_PA_chymotrypsin"/>
</dbReference>
<dbReference type="Gene3D" id="2.40.10.10">
    <property type="entry name" value="Trypsin-like serine proteases"/>
    <property type="match status" value="1"/>
</dbReference>
<keyword evidence="1 5" id="KW-0732">Signal</keyword>
<gene>
    <name evidence="8" type="ORF">ONE63_011115</name>
</gene>
<organism evidence="8 9">
    <name type="scientific">Megalurothrips usitatus</name>
    <name type="common">bean blossom thrips</name>
    <dbReference type="NCBI Taxonomy" id="439358"/>
    <lineage>
        <taxon>Eukaryota</taxon>
        <taxon>Metazoa</taxon>
        <taxon>Ecdysozoa</taxon>
        <taxon>Arthropoda</taxon>
        <taxon>Hexapoda</taxon>
        <taxon>Insecta</taxon>
        <taxon>Pterygota</taxon>
        <taxon>Neoptera</taxon>
        <taxon>Paraneoptera</taxon>
        <taxon>Thysanoptera</taxon>
        <taxon>Terebrantia</taxon>
        <taxon>Thripoidea</taxon>
        <taxon>Thripidae</taxon>
        <taxon>Megalurothrips</taxon>
    </lineage>
</organism>
<evidence type="ECO:0000313" key="8">
    <source>
        <dbReference type="EMBL" id="KAJ1524631.1"/>
    </source>
</evidence>
<dbReference type="PRINTS" id="PR00722">
    <property type="entry name" value="CHYMOTRYPSIN"/>
</dbReference>
<dbReference type="GO" id="GO:0006508">
    <property type="term" value="P:proteolysis"/>
    <property type="evidence" value="ECO:0007669"/>
    <property type="project" value="InterPro"/>
</dbReference>
<feature type="chain" id="PRO_5043563641" evidence="5">
    <location>
        <begin position="25"/>
        <end position="334"/>
    </location>
</feature>
<dbReference type="Pfam" id="PF00089">
    <property type="entry name" value="Trypsin"/>
    <property type="match status" value="1"/>
</dbReference>
<feature type="domain" description="Clip" evidence="7">
    <location>
        <begin position="31"/>
        <end position="71"/>
    </location>
</feature>
<dbReference type="PROSITE" id="PS51888">
    <property type="entry name" value="CLIP"/>
    <property type="match status" value="1"/>
</dbReference>
<accession>A0AAV7XHZ1</accession>
<dbReference type="InterPro" id="IPR018114">
    <property type="entry name" value="TRYPSIN_HIS"/>
</dbReference>
<protein>
    <submittedName>
        <fullName evidence="8">Uncharacterized protein</fullName>
    </submittedName>
</protein>
<evidence type="ECO:0000259" key="7">
    <source>
        <dbReference type="PROSITE" id="PS51888"/>
    </source>
</evidence>
<dbReference type="InterPro" id="IPR009003">
    <property type="entry name" value="Peptidase_S1_PA"/>
</dbReference>
<dbReference type="PANTHER" id="PTHR24260:SF147">
    <property type="entry name" value="EG:BACR7A4.3 PROTEIN-RELATED"/>
    <property type="match status" value="1"/>
</dbReference>
<proteinExistence type="inferred from homology"/>
<evidence type="ECO:0000256" key="4">
    <source>
        <dbReference type="ARBA" id="ARBA00024195"/>
    </source>
</evidence>
<dbReference type="PROSITE" id="PS00134">
    <property type="entry name" value="TRYPSIN_HIS"/>
    <property type="match status" value="1"/>
</dbReference>
<evidence type="ECO:0000256" key="2">
    <source>
        <dbReference type="ARBA" id="ARBA00023157"/>
    </source>
</evidence>
<dbReference type="GO" id="GO:0004252">
    <property type="term" value="F:serine-type endopeptidase activity"/>
    <property type="evidence" value="ECO:0007669"/>
    <property type="project" value="InterPro"/>
</dbReference>
<keyword evidence="9" id="KW-1185">Reference proteome</keyword>
<comment type="similarity">
    <text evidence="4">Belongs to the peptidase S1 family. CLIP subfamily.</text>
</comment>
<dbReference type="InterPro" id="IPR022700">
    <property type="entry name" value="CLIP"/>
</dbReference>
<dbReference type="InterPro" id="IPR051333">
    <property type="entry name" value="CLIP_Serine_Protease"/>
</dbReference>
<keyword evidence="3" id="KW-0325">Glycoprotein</keyword>
<evidence type="ECO:0000259" key="6">
    <source>
        <dbReference type="PROSITE" id="PS50240"/>
    </source>
</evidence>
<dbReference type="InterPro" id="IPR001254">
    <property type="entry name" value="Trypsin_dom"/>
</dbReference>
<dbReference type="AlphaFoldDB" id="A0AAV7XHZ1"/>
<name>A0AAV7XHZ1_9NEOP</name>
<feature type="signal peptide" evidence="5">
    <location>
        <begin position="1"/>
        <end position="24"/>
    </location>
</feature>
<evidence type="ECO:0000256" key="3">
    <source>
        <dbReference type="ARBA" id="ARBA00023180"/>
    </source>
</evidence>
<sequence>MLPSLLPACLLLASLGLALPQVWAAQNRVSSCRAPQKCVSLLNCPSALQGLRDKQRPLHCGFAGRVPDVCCPPPQSASPPTCASRPSEPPPPSDLTCDTLAQHYADNVPPDDDPSPGRVSRRMCRKHQEDLCSLPTLYPGASCPAHGARVDILEFPHMALLGYGDRDSIEYGCGGSLISPNFIMTAAHCANRQDGLSIGWALLGATNRTSAKPKKNDTHQLIEVAEVIAHPEYVSSAKYHDIALLRLAEGAVVNQDDVRPACLDTDVDKDFTGEDAIATGWGATFFGTPNKGKLPRRIGTHCMRVYATLTLNPYGQFCARHKVKHTDAYLRLYA</sequence>
<dbReference type="InterPro" id="IPR001314">
    <property type="entry name" value="Peptidase_S1A"/>
</dbReference>